<comment type="caution">
    <text evidence="1">The sequence shown here is derived from an EMBL/GenBank/DDBJ whole genome shotgun (WGS) entry which is preliminary data.</text>
</comment>
<proteinExistence type="predicted"/>
<evidence type="ECO:0000313" key="1">
    <source>
        <dbReference type="EMBL" id="EKE26771.1"/>
    </source>
</evidence>
<dbReference type="AlphaFoldDB" id="K2F6P9"/>
<name>K2F6P9_9BACT</name>
<protein>
    <submittedName>
        <fullName evidence="1">Uncharacterized protein</fullName>
    </submittedName>
</protein>
<dbReference type="EMBL" id="AMFJ01000666">
    <property type="protein sequence ID" value="EKE26771.1"/>
    <property type="molecule type" value="Genomic_DNA"/>
</dbReference>
<gene>
    <name evidence="1" type="ORF">ACD_4C00150G0001</name>
</gene>
<organism evidence="1">
    <name type="scientific">uncultured bacterium</name>
    <name type="common">gcode 4</name>
    <dbReference type="NCBI Taxonomy" id="1234023"/>
    <lineage>
        <taxon>Bacteria</taxon>
        <taxon>environmental samples</taxon>
    </lineage>
</organism>
<accession>K2F6P9</accession>
<reference evidence="1" key="1">
    <citation type="journal article" date="2012" name="Science">
        <title>Fermentation, hydrogen, and sulfur metabolism in multiple uncultivated bacterial phyla.</title>
        <authorList>
            <person name="Wrighton K.C."/>
            <person name="Thomas B.C."/>
            <person name="Sharon I."/>
            <person name="Miller C.S."/>
            <person name="Castelle C.J."/>
            <person name="VerBerkmoes N.C."/>
            <person name="Wilkins M.J."/>
            <person name="Hettich R.L."/>
            <person name="Lipton M.S."/>
            <person name="Williams K.H."/>
            <person name="Long P.E."/>
            <person name="Banfield J.F."/>
        </authorList>
    </citation>
    <scope>NUCLEOTIDE SEQUENCE [LARGE SCALE GENOMIC DNA]</scope>
</reference>
<sequence>MTPWTKILSTLSNALFISKSILVSTSDKYFWSSRAGLSCFSNKSLIFFNTSFISTFLLAGYSWAGRSDEAFNIVFQLLLSNFNNSIQLFNYSTAEQ</sequence>